<feature type="region of interest" description="Disordered" evidence="1">
    <location>
        <begin position="190"/>
        <end position="265"/>
    </location>
</feature>
<evidence type="ECO:0000313" key="4">
    <source>
        <dbReference type="Proteomes" id="UP001557470"/>
    </source>
</evidence>
<keyword evidence="4" id="KW-1185">Reference proteome</keyword>
<evidence type="ECO:0000256" key="1">
    <source>
        <dbReference type="SAM" id="MobiDB-lite"/>
    </source>
</evidence>
<dbReference type="SMART" id="SM00717">
    <property type="entry name" value="SANT"/>
    <property type="match status" value="2"/>
</dbReference>
<organism evidence="3 4">
    <name type="scientific">Umbra pygmaea</name>
    <name type="common">Eastern mudminnow</name>
    <dbReference type="NCBI Taxonomy" id="75934"/>
    <lineage>
        <taxon>Eukaryota</taxon>
        <taxon>Metazoa</taxon>
        <taxon>Chordata</taxon>
        <taxon>Craniata</taxon>
        <taxon>Vertebrata</taxon>
        <taxon>Euteleostomi</taxon>
        <taxon>Actinopterygii</taxon>
        <taxon>Neopterygii</taxon>
        <taxon>Teleostei</taxon>
        <taxon>Protacanthopterygii</taxon>
        <taxon>Esociformes</taxon>
        <taxon>Umbridae</taxon>
        <taxon>Umbra</taxon>
    </lineage>
</organism>
<accession>A0ABD0WLF7</accession>
<feature type="domain" description="Myb-like" evidence="2">
    <location>
        <begin position="448"/>
        <end position="513"/>
    </location>
</feature>
<dbReference type="InterPro" id="IPR009057">
    <property type="entry name" value="Homeodomain-like_sf"/>
</dbReference>
<dbReference type="AlphaFoldDB" id="A0ABD0WLF7"/>
<dbReference type="SUPFAM" id="SSF46689">
    <property type="entry name" value="Homeodomain-like"/>
    <property type="match status" value="1"/>
</dbReference>
<sequence>MNVKNSHSLQTQQCEVTADKEIRRHKKYIPNQDKDGKESMDSVLEVRVPEQTKTTTNVCIEEAVLPGIININGRTYKLKELRSKPALEASGETGTKRVQGTKKSKPKNRQKRHPKDGAESCQRVGETVEDNEGIFDTGTHINRKRTKRKDEELSCIVEPAERIFKSKSQKSQLDECSRAVEGRKTNKRLCRESNLRMDTAPSVPVRDGTSSHHNDTHDAGAIDETEHEAEDTGTKHRVSPNETGTKHRVGLKDTRTKHRARSRCSPLSKKEWQAVDELKVFIPNIESKNNNVIRTMIKYDLDRFKEFQRQGISLRTGRFAAQENRQLSRNIENFLALTGIDSASKLFHSKRFPDEYKHIQKLKRFHEFPIKIAEGLRRPWFNIYFRGGRKMFDGNSYKRRRWFSDDDLNELKKLQKAYGNDWVKISQLTGRSELTLRKCFSRMYASLGAWSKVEMTCLLEAVRDHLAGVVEPGSDPAIIRKEKLYEGIPWSALSRRVKTRQRDQCRMKWLGHLYKKITCGQSISSRGFKSLQYKVDLVKALNSTQVQDATDIDWEHIANTVGDVTPYHLQMHFHKLRVSKVPQSQSMTFCEVIDYLYSRVLPRFEELLRLVQMDLRENETTDRPREFFLLSEIFDDEDNR</sequence>
<proteinExistence type="predicted"/>
<feature type="region of interest" description="Disordered" evidence="1">
    <location>
        <begin position="87"/>
        <end position="126"/>
    </location>
</feature>
<dbReference type="PANTHER" id="PTHR46760:SF1">
    <property type="entry name" value="TRANSCRIPTION TERMINATION FACTOR 1"/>
    <property type="match status" value="1"/>
</dbReference>
<feature type="compositionally biased region" description="Basic and acidic residues" evidence="1">
    <location>
        <begin position="209"/>
        <end position="220"/>
    </location>
</feature>
<protein>
    <recommendedName>
        <fullName evidence="2">Myb-like domain-containing protein</fullName>
    </recommendedName>
</protein>
<feature type="compositionally biased region" description="Acidic residues" evidence="1">
    <location>
        <begin position="221"/>
        <end position="231"/>
    </location>
</feature>
<reference evidence="3 4" key="1">
    <citation type="submission" date="2024-06" db="EMBL/GenBank/DDBJ databases">
        <authorList>
            <person name="Pan Q."/>
            <person name="Wen M."/>
            <person name="Jouanno E."/>
            <person name="Zahm M."/>
            <person name="Klopp C."/>
            <person name="Cabau C."/>
            <person name="Louis A."/>
            <person name="Berthelot C."/>
            <person name="Parey E."/>
            <person name="Roest Crollius H."/>
            <person name="Montfort J."/>
            <person name="Robinson-Rechavi M."/>
            <person name="Bouchez O."/>
            <person name="Lampietro C."/>
            <person name="Lopez Roques C."/>
            <person name="Donnadieu C."/>
            <person name="Postlethwait J."/>
            <person name="Bobe J."/>
            <person name="Verreycken H."/>
            <person name="Guiguen Y."/>
        </authorList>
    </citation>
    <scope>NUCLEOTIDE SEQUENCE [LARGE SCALE GENOMIC DNA]</scope>
    <source>
        <strain evidence="3">Up_M1</strain>
        <tissue evidence="3">Testis</tissue>
    </source>
</reference>
<dbReference type="PANTHER" id="PTHR46760">
    <property type="entry name" value="TRANSCRIPTION TERMINATION FACTOR 1"/>
    <property type="match status" value="1"/>
</dbReference>
<dbReference type="Gene3D" id="1.10.10.60">
    <property type="entry name" value="Homeodomain-like"/>
    <property type="match status" value="2"/>
</dbReference>
<dbReference type="InterPro" id="IPR053078">
    <property type="entry name" value="TTF1-like"/>
</dbReference>
<dbReference type="PROSITE" id="PS50090">
    <property type="entry name" value="MYB_LIKE"/>
    <property type="match status" value="1"/>
</dbReference>
<comment type="caution">
    <text evidence="3">The sequence shown here is derived from an EMBL/GenBank/DDBJ whole genome shotgun (WGS) entry which is preliminary data.</text>
</comment>
<evidence type="ECO:0000313" key="3">
    <source>
        <dbReference type="EMBL" id="KAL0974365.1"/>
    </source>
</evidence>
<gene>
    <name evidence="3" type="ORF">UPYG_G00219460</name>
</gene>
<dbReference type="InterPro" id="IPR001005">
    <property type="entry name" value="SANT/Myb"/>
</dbReference>
<feature type="compositionally biased region" description="Basic residues" evidence="1">
    <location>
        <begin position="99"/>
        <end position="114"/>
    </location>
</feature>
<dbReference type="Proteomes" id="UP001557470">
    <property type="component" value="Unassembled WGS sequence"/>
</dbReference>
<name>A0ABD0WLF7_UMBPY</name>
<evidence type="ECO:0000259" key="2">
    <source>
        <dbReference type="PROSITE" id="PS50090"/>
    </source>
</evidence>
<dbReference type="EMBL" id="JAGEUA010000006">
    <property type="protein sequence ID" value="KAL0974365.1"/>
    <property type="molecule type" value="Genomic_DNA"/>
</dbReference>